<comment type="subcellular location">
    <subcellularLocation>
        <location evidence="1">Cell membrane</location>
        <topology evidence="1">Multi-pass membrane protein</topology>
    </subcellularLocation>
</comment>
<feature type="transmembrane region" description="Helical" evidence="6">
    <location>
        <begin position="764"/>
        <end position="786"/>
    </location>
</feature>
<dbReference type="PANTHER" id="PTHR30572">
    <property type="entry name" value="MEMBRANE COMPONENT OF TRANSPORTER-RELATED"/>
    <property type="match status" value="1"/>
</dbReference>
<evidence type="ECO:0000256" key="1">
    <source>
        <dbReference type="ARBA" id="ARBA00004651"/>
    </source>
</evidence>
<protein>
    <submittedName>
        <fullName evidence="9">ABC transporter permease</fullName>
    </submittedName>
</protein>
<feature type="transmembrane region" description="Helical" evidence="6">
    <location>
        <begin position="335"/>
        <end position="364"/>
    </location>
</feature>
<keyword evidence="4 6" id="KW-1133">Transmembrane helix</keyword>
<dbReference type="Pfam" id="PF02687">
    <property type="entry name" value="FtsX"/>
    <property type="match status" value="2"/>
</dbReference>
<accession>A0ABW5KIZ0</accession>
<feature type="domain" description="MacB-like periplasmic core" evidence="8">
    <location>
        <begin position="437"/>
        <end position="608"/>
    </location>
</feature>
<feature type="domain" description="ABC3 transporter permease C-terminal" evidence="7">
    <location>
        <begin position="687"/>
        <end position="789"/>
    </location>
</feature>
<sequence>MIKIFFKTALRYIQKNKLITTINIVSLAIGISATLVIFLLVQYNYSFDKHLKHGDRTFRLVSEGDNFKFGGVPLPLIRTLQDEATGIETVVPLYKFPNISIKIPKEKSVDFMVFSKQNRLVFTTRHYFDLYTHHWLAGNAASLDKPNTIVLTETDLNRFFPNYSPEDAIGKTIIFADSIAFQVSGVVQPMPRNSDFAFNSFASSATIPIYPSLTDLSNWDQWNSYSDSYQCLVVLTAGTKPAKVEADLSLIVSNHKKEQTDVWNVHSKLQPIADVHFNAAFNYQAVSSATLRNLIILALFLLSLGAINFVNLSTAQSIERAKEIGIRKTLGSSKFMLSFQFLAETAVISFLATLLSIVLLPILLHAFEGFVPEGLTLERAPLQFIAVFLTALWIIVTIIAGSYPAWILTGYVPILALKNQFSKNSNLSRSSWLRKSLTVFQFILAQVFLICVVVVTRQIQYAVQKDMGFRKDAIVNFYIPGNYSNSTQGNILKTKLQAIPEIKAISFGNQSPAFSGWMSSTMNYDQSTDNKPVTLDARNGDDHYLDVYQIPLIAGRNIRLLDSTKEALINEKALTLLNVASPAEAIGKTFNNGETTIVGIMKDFDLASARFDIRPLIYWGNKDGYVMHIALDQQHPENWKIALDKVAIVYKSVFPDDEFEYTFLDDTIAGFYKKERQLSQLLRWAVSLSVLIAGLGLFGLAIFTANQRTKEIGIRKVLGASVLQILMLLLKNLLSLVGIACLVAFPIAWYFMHKWLADFVYRAPIHWSIFALSALGLLFVATAVLLSKTYFSARANPVDSLRDE</sequence>
<evidence type="ECO:0000256" key="4">
    <source>
        <dbReference type="ARBA" id="ARBA00022989"/>
    </source>
</evidence>
<feature type="domain" description="MacB-like periplasmic core" evidence="8">
    <location>
        <begin position="20"/>
        <end position="248"/>
    </location>
</feature>
<dbReference type="EMBL" id="JBHULR010000004">
    <property type="protein sequence ID" value="MFD2548214.1"/>
    <property type="molecule type" value="Genomic_DNA"/>
</dbReference>
<dbReference type="PANTHER" id="PTHR30572:SF18">
    <property type="entry name" value="ABC-TYPE MACROLIDE FAMILY EXPORT SYSTEM PERMEASE COMPONENT 2"/>
    <property type="match status" value="1"/>
</dbReference>
<evidence type="ECO:0000256" key="6">
    <source>
        <dbReference type="SAM" id="Phobius"/>
    </source>
</evidence>
<dbReference type="InterPro" id="IPR050250">
    <property type="entry name" value="Macrolide_Exporter_MacB"/>
</dbReference>
<feature type="transmembrane region" description="Helical" evidence="6">
    <location>
        <begin position="725"/>
        <end position="752"/>
    </location>
</feature>
<evidence type="ECO:0000256" key="3">
    <source>
        <dbReference type="ARBA" id="ARBA00022692"/>
    </source>
</evidence>
<organism evidence="9 10">
    <name type="scientific">Sphingobacterium suaedae</name>
    <dbReference type="NCBI Taxonomy" id="1686402"/>
    <lineage>
        <taxon>Bacteria</taxon>
        <taxon>Pseudomonadati</taxon>
        <taxon>Bacteroidota</taxon>
        <taxon>Sphingobacteriia</taxon>
        <taxon>Sphingobacteriales</taxon>
        <taxon>Sphingobacteriaceae</taxon>
        <taxon>Sphingobacterium</taxon>
    </lineage>
</organism>
<feature type="transmembrane region" description="Helical" evidence="6">
    <location>
        <begin position="21"/>
        <end position="41"/>
    </location>
</feature>
<evidence type="ECO:0000313" key="9">
    <source>
        <dbReference type="EMBL" id="MFD2548214.1"/>
    </source>
</evidence>
<feature type="transmembrane region" description="Helical" evidence="6">
    <location>
        <begin position="437"/>
        <end position="455"/>
    </location>
</feature>
<keyword evidence="10" id="KW-1185">Reference proteome</keyword>
<dbReference type="RefSeq" id="WP_380903753.1">
    <property type="nucleotide sequence ID" value="NZ_JBHUEG010000001.1"/>
</dbReference>
<gene>
    <name evidence="9" type="ORF">ACFSR5_11210</name>
</gene>
<comment type="caution">
    <text evidence="9">The sequence shown here is derived from an EMBL/GenBank/DDBJ whole genome shotgun (WGS) entry which is preliminary data.</text>
</comment>
<keyword evidence="3 6" id="KW-0812">Transmembrane</keyword>
<feature type="transmembrane region" description="Helical" evidence="6">
    <location>
        <begin position="384"/>
        <end position="417"/>
    </location>
</feature>
<name>A0ABW5KIZ0_9SPHI</name>
<feature type="transmembrane region" description="Helical" evidence="6">
    <location>
        <begin position="294"/>
        <end position="314"/>
    </location>
</feature>
<keyword evidence="2" id="KW-1003">Cell membrane</keyword>
<keyword evidence="5 6" id="KW-0472">Membrane</keyword>
<dbReference type="InterPro" id="IPR003838">
    <property type="entry name" value="ABC3_permease_C"/>
</dbReference>
<evidence type="ECO:0000259" key="8">
    <source>
        <dbReference type="Pfam" id="PF12704"/>
    </source>
</evidence>
<dbReference type="Proteomes" id="UP001597545">
    <property type="component" value="Unassembled WGS sequence"/>
</dbReference>
<proteinExistence type="predicted"/>
<feature type="transmembrane region" description="Helical" evidence="6">
    <location>
        <begin position="681"/>
        <end position="704"/>
    </location>
</feature>
<evidence type="ECO:0000313" key="10">
    <source>
        <dbReference type="Proteomes" id="UP001597545"/>
    </source>
</evidence>
<dbReference type="InterPro" id="IPR025857">
    <property type="entry name" value="MacB_PCD"/>
</dbReference>
<dbReference type="Pfam" id="PF12704">
    <property type="entry name" value="MacB_PCD"/>
    <property type="match status" value="2"/>
</dbReference>
<reference evidence="10" key="1">
    <citation type="journal article" date="2019" name="Int. J. Syst. Evol. Microbiol.">
        <title>The Global Catalogue of Microorganisms (GCM) 10K type strain sequencing project: providing services to taxonomists for standard genome sequencing and annotation.</title>
        <authorList>
            <consortium name="The Broad Institute Genomics Platform"/>
            <consortium name="The Broad Institute Genome Sequencing Center for Infectious Disease"/>
            <person name="Wu L."/>
            <person name="Ma J."/>
        </authorList>
    </citation>
    <scope>NUCLEOTIDE SEQUENCE [LARGE SCALE GENOMIC DNA]</scope>
    <source>
        <strain evidence="10">KCTC 42662</strain>
    </source>
</reference>
<evidence type="ECO:0000259" key="7">
    <source>
        <dbReference type="Pfam" id="PF02687"/>
    </source>
</evidence>
<evidence type="ECO:0000256" key="2">
    <source>
        <dbReference type="ARBA" id="ARBA00022475"/>
    </source>
</evidence>
<feature type="domain" description="ABC3 transporter permease C-terminal" evidence="7">
    <location>
        <begin position="295"/>
        <end position="400"/>
    </location>
</feature>
<evidence type="ECO:0000256" key="5">
    <source>
        <dbReference type="ARBA" id="ARBA00023136"/>
    </source>
</evidence>